<evidence type="ECO:0000256" key="9">
    <source>
        <dbReference type="HAMAP-Rule" id="MF_00104"/>
    </source>
</evidence>
<keyword evidence="7 9" id="KW-0378">Hydrolase</keyword>
<dbReference type="GeneID" id="81473466"/>
<evidence type="ECO:0000256" key="6">
    <source>
        <dbReference type="ARBA" id="ARBA00022759"/>
    </source>
</evidence>
<dbReference type="GO" id="GO:0003725">
    <property type="term" value="F:double-stranded RNA binding"/>
    <property type="evidence" value="ECO:0007669"/>
    <property type="project" value="TreeGrafter"/>
</dbReference>
<dbReference type="Gene3D" id="3.30.160.20">
    <property type="match status" value="1"/>
</dbReference>
<keyword evidence="9" id="KW-0699">rRNA-binding</keyword>
<comment type="catalytic activity">
    <reaction evidence="1 9">
        <text>Endonucleolytic cleavage to 5'-phosphomonoester.</text>
        <dbReference type="EC" id="3.1.26.3"/>
    </reaction>
</comment>
<feature type="binding site" evidence="9">
    <location>
        <position position="60"/>
    </location>
    <ligand>
        <name>Mg(2+)</name>
        <dbReference type="ChEBI" id="CHEBI:18420"/>
    </ligand>
</feature>
<sequence length="244" mass="26685">MKLSQEEAMEAMEQALGHQFANRDLLLEALTHRSAVSGRDPRRGKRAQGPKGTGSNERLEFIGDRVLGLLMAEWLFEQYPMEQEGALGPRHAHLVSRPVLAEIADDIRLSSALRISPHEEAAGIRRLSSIRADAMEALLGALYLDAGLEPARQVVRKQWGSRIDNQARPHKEPKTLLQEYLLSQGLPLPKYELLAAEGPSHAPVFRVAVQARGLTGRGEAGSKRVAESAAAIDLLKLLGQDVAS</sequence>
<evidence type="ECO:0000313" key="14">
    <source>
        <dbReference type="Proteomes" id="UP000661006"/>
    </source>
</evidence>
<feature type="active site" evidence="9">
    <location>
        <position position="64"/>
    </location>
</feature>
<dbReference type="GO" id="GO:0006397">
    <property type="term" value="P:mRNA processing"/>
    <property type="evidence" value="ECO:0007669"/>
    <property type="project" value="UniProtKB-UniRule"/>
</dbReference>
<dbReference type="InterPro" id="IPR014720">
    <property type="entry name" value="dsRBD_dom"/>
</dbReference>
<keyword evidence="9" id="KW-0963">Cytoplasm</keyword>
<dbReference type="NCBIfam" id="TIGR02191">
    <property type="entry name" value="RNaseIII"/>
    <property type="match status" value="1"/>
</dbReference>
<dbReference type="GO" id="GO:0004525">
    <property type="term" value="F:ribonuclease III activity"/>
    <property type="evidence" value="ECO:0007669"/>
    <property type="project" value="UniProtKB-UniRule"/>
</dbReference>
<proteinExistence type="inferred from homology"/>
<name>A0A9Q2FKT1_GLUJA</name>
<keyword evidence="6 9" id="KW-0255">Endonuclease</keyword>
<feature type="domain" description="DRBM" evidence="11">
    <location>
        <begin position="172"/>
        <end position="240"/>
    </location>
</feature>
<keyword evidence="3 9" id="KW-0698">rRNA processing</keyword>
<comment type="subunit">
    <text evidence="9">Homodimer.</text>
</comment>
<comment type="function">
    <text evidence="9">Digests double-stranded RNA. Involved in the processing of primary rRNA transcript to yield the immediate precursors to the large and small rRNAs (23S and 16S). Processes some mRNAs, and tRNAs when they are encoded in the rRNA operon. Processes pre-crRNA and tracrRNA of type II CRISPR loci if present in the organism.</text>
</comment>
<gene>
    <name evidence="9 13" type="primary">rnc</name>
    <name evidence="13" type="ORF">HKD32_02070</name>
</gene>
<dbReference type="Pfam" id="PF00035">
    <property type="entry name" value="dsrm"/>
    <property type="match status" value="1"/>
</dbReference>
<keyword evidence="5 9" id="KW-0540">Nuclease</keyword>
<organism evidence="13 14">
    <name type="scientific">Gluconobacter japonicus</name>
    <dbReference type="NCBI Taxonomy" id="376620"/>
    <lineage>
        <taxon>Bacteria</taxon>
        <taxon>Pseudomonadati</taxon>
        <taxon>Pseudomonadota</taxon>
        <taxon>Alphaproteobacteria</taxon>
        <taxon>Acetobacterales</taxon>
        <taxon>Acetobacteraceae</taxon>
        <taxon>Gluconobacter</taxon>
    </lineage>
</organism>
<comment type="subcellular location">
    <subcellularLocation>
        <location evidence="9">Cytoplasm</location>
    </subcellularLocation>
</comment>
<dbReference type="PROSITE" id="PS50142">
    <property type="entry name" value="RNASE_3_2"/>
    <property type="match status" value="1"/>
</dbReference>
<keyword evidence="4 9" id="KW-0507">mRNA processing</keyword>
<evidence type="ECO:0000256" key="8">
    <source>
        <dbReference type="ARBA" id="ARBA00022884"/>
    </source>
</evidence>
<evidence type="ECO:0000256" key="7">
    <source>
        <dbReference type="ARBA" id="ARBA00022801"/>
    </source>
</evidence>
<dbReference type="HAMAP" id="MF_00104">
    <property type="entry name" value="RNase_III"/>
    <property type="match status" value="1"/>
</dbReference>
<dbReference type="GO" id="GO:0046872">
    <property type="term" value="F:metal ion binding"/>
    <property type="evidence" value="ECO:0007669"/>
    <property type="project" value="UniProtKB-KW"/>
</dbReference>
<dbReference type="EC" id="3.1.26.3" evidence="9"/>
<accession>A0A9Q2FKT1</accession>
<dbReference type="PANTHER" id="PTHR11207:SF0">
    <property type="entry name" value="RIBONUCLEASE 3"/>
    <property type="match status" value="1"/>
</dbReference>
<reference evidence="13" key="2">
    <citation type="submission" date="2020-11" db="EMBL/GenBank/DDBJ databases">
        <title>Description of novel Gluconobacter species.</title>
        <authorList>
            <person name="Cleenwerck I."/>
            <person name="Cnockaert M."/>
            <person name="Borremans W."/>
            <person name="Wieme A.D."/>
            <person name="De Vuyst L."/>
            <person name="Vandamme P."/>
        </authorList>
    </citation>
    <scope>NUCLEOTIDE SEQUENCE</scope>
    <source>
        <strain evidence="13">R71697</strain>
    </source>
</reference>
<feature type="binding site" evidence="9">
    <location>
        <position position="133"/>
    </location>
    <ligand>
        <name>Mg(2+)</name>
        <dbReference type="ChEBI" id="CHEBI:18420"/>
    </ligand>
</feature>
<evidence type="ECO:0000259" key="12">
    <source>
        <dbReference type="PROSITE" id="PS50142"/>
    </source>
</evidence>
<dbReference type="GO" id="GO:0005737">
    <property type="term" value="C:cytoplasm"/>
    <property type="evidence" value="ECO:0007669"/>
    <property type="project" value="UniProtKB-SubCell"/>
</dbReference>
<dbReference type="RefSeq" id="WP_010501246.1">
    <property type="nucleotide sequence ID" value="NZ_BEWO01000001.1"/>
</dbReference>
<dbReference type="InterPro" id="IPR011907">
    <property type="entry name" value="RNase_III"/>
</dbReference>
<dbReference type="SUPFAM" id="SSF69065">
    <property type="entry name" value="RNase III domain-like"/>
    <property type="match status" value="1"/>
</dbReference>
<dbReference type="Gene3D" id="1.10.1520.10">
    <property type="entry name" value="Ribonuclease III domain"/>
    <property type="match status" value="1"/>
</dbReference>
<evidence type="ECO:0000256" key="1">
    <source>
        <dbReference type="ARBA" id="ARBA00000109"/>
    </source>
</evidence>
<dbReference type="PROSITE" id="PS50137">
    <property type="entry name" value="DS_RBD"/>
    <property type="match status" value="1"/>
</dbReference>
<dbReference type="SMART" id="SM00535">
    <property type="entry name" value="RIBOc"/>
    <property type="match status" value="1"/>
</dbReference>
<dbReference type="CDD" id="cd10845">
    <property type="entry name" value="DSRM_RNAse_III_family"/>
    <property type="match status" value="1"/>
</dbReference>
<feature type="domain" description="RNase III" evidence="12">
    <location>
        <begin position="9"/>
        <end position="147"/>
    </location>
</feature>
<comment type="caution">
    <text evidence="13">The sequence shown here is derived from an EMBL/GenBank/DDBJ whole genome shotgun (WGS) entry which is preliminary data.</text>
</comment>
<evidence type="ECO:0000256" key="3">
    <source>
        <dbReference type="ARBA" id="ARBA00022552"/>
    </source>
</evidence>
<dbReference type="AlphaFoldDB" id="A0A9Q2FKT1"/>
<evidence type="ECO:0000313" key="13">
    <source>
        <dbReference type="EMBL" id="MBF0869647.1"/>
    </source>
</evidence>
<evidence type="ECO:0000256" key="5">
    <source>
        <dbReference type="ARBA" id="ARBA00022722"/>
    </source>
</evidence>
<evidence type="ECO:0000256" key="2">
    <source>
        <dbReference type="ARBA" id="ARBA00010183"/>
    </source>
</evidence>
<dbReference type="PANTHER" id="PTHR11207">
    <property type="entry name" value="RIBONUCLEASE III"/>
    <property type="match status" value="1"/>
</dbReference>
<dbReference type="SMART" id="SM00358">
    <property type="entry name" value="DSRM"/>
    <property type="match status" value="1"/>
</dbReference>
<dbReference type="GO" id="GO:0006364">
    <property type="term" value="P:rRNA processing"/>
    <property type="evidence" value="ECO:0007669"/>
    <property type="project" value="UniProtKB-UniRule"/>
</dbReference>
<dbReference type="EMBL" id="JABCQN010000001">
    <property type="protein sequence ID" value="MBF0869647.1"/>
    <property type="molecule type" value="Genomic_DNA"/>
</dbReference>
<feature type="binding site" evidence="9">
    <location>
        <position position="136"/>
    </location>
    <ligand>
        <name>Mg(2+)</name>
        <dbReference type="ChEBI" id="CHEBI:18420"/>
    </ligand>
</feature>
<dbReference type="GO" id="GO:0019843">
    <property type="term" value="F:rRNA binding"/>
    <property type="evidence" value="ECO:0007669"/>
    <property type="project" value="UniProtKB-KW"/>
</dbReference>
<comment type="cofactor">
    <cofactor evidence="9">
        <name>Mg(2+)</name>
        <dbReference type="ChEBI" id="CHEBI:18420"/>
    </cofactor>
</comment>
<dbReference type="GO" id="GO:0010468">
    <property type="term" value="P:regulation of gene expression"/>
    <property type="evidence" value="ECO:0007669"/>
    <property type="project" value="TreeGrafter"/>
</dbReference>
<keyword evidence="9" id="KW-0460">Magnesium</keyword>
<dbReference type="Proteomes" id="UP000661006">
    <property type="component" value="Unassembled WGS sequence"/>
</dbReference>
<dbReference type="CDD" id="cd00593">
    <property type="entry name" value="RIBOc"/>
    <property type="match status" value="1"/>
</dbReference>
<keyword evidence="9" id="KW-0479">Metal-binding</keyword>
<dbReference type="InterPro" id="IPR036389">
    <property type="entry name" value="RNase_III_sf"/>
</dbReference>
<dbReference type="GO" id="GO:0008033">
    <property type="term" value="P:tRNA processing"/>
    <property type="evidence" value="ECO:0007669"/>
    <property type="project" value="UniProtKB-KW"/>
</dbReference>
<keyword evidence="9" id="KW-0819">tRNA processing</keyword>
<dbReference type="InterPro" id="IPR000999">
    <property type="entry name" value="RNase_III_dom"/>
</dbReference>
<evidence type="ECO:0000259" key="11">
    <source>
        <dbReference type="PROSITE" id="PS50137"/>
    </source>
</evidence>
<evidence type="ECO:0000256" key="10">
    <source>
        <dbReference type="SAM" id="MobiDB-lite"/>
    </source>
</evidence>
<evidence type="ECO:0000256" key="4">
    <source>
        <dbReference type="ARBA" id="ARBA00022664"/>
    </source>
</evidence>
<feature type="active site" evidence="9">
    <location>
        <position position="136"/>
    </location>
</feature>
<reference evidence="13" key="1">
    <citation type="submission" date="2020-04" db="EMBL/GenBank/DDBJ databases">
        <authorList>
            <person name="Sombolestani A."/>
        </authorList>
    </citation>
    <scope>NUCLEOTIDE SEQUENCE</scope>
    <source>
        <strain evidence="13">R71697</strain>
    </source>
</reference>
<dbReference type="FunFam" id="1.10.1520.10:FF:000001">
    <property type="entry name" value="Ribonuclease 3"/>
    <property type="match status" value="1"/>
</dbReference>
<comment type="similarity">
    <text evidence="2">Belongs to the ribonuclease III family.</text>
</comment>
<dbReference type="SUPFAM" id="SSF54768">
    <property type="entry name" value="dsRNA-binding domain-like"/>
    <property type="match status" value="1"/>
</dbReference>
<keyword evidence="8 9" id="KW-0694">RNA-binding</keyword>
<protein>
    <recommendedName>
        <fullName evidence="9">Ribonuclease 3</fullName>
        <ecNumber evidence="9">3.1.26.3</ecNumber>
    </recommendedName>
    <alternativeName>
        <fullName evidence="9">Ribonuclease III</fullName>
        <shortName evidence="9">RNase III</shortName>
    </alternativeName>
</protein>
<feature type="region of interest" description="Disordered" evidence="10">
    <location>
        <begin position="35"/>
        <end position="56"/>
    </location>
</feature>
<dbReference type="Pfam" id="PF14622">
    <property type="entry name" value="Ribonucleas_3_3"/>
    <property type="match status" value="1"/>
</dbReference>